<dbReference type="FunCoup" id="A0A5J5F470">
    <property type="interactions" value="397"/>
</dbReference>
<gene>
    <name evidence="8" type="ORF">FN846DRAFT_1003786</name>
</gene>
<dbReference type="PANTHER" id="PTHR43851:SF3">
    <property type="entry name" value="COENZYME Q8"/>
    <property type="match status" value="1"/>
</dbReference>
<evidence type="ECO:0000256" key="3">
    <source>
        <dbReference type="ARBA" id="ARBA00022741"/>
    </source>
</evidence>
<dbReference type="InterPro" id="IPR051409">
    <property type="entry name" value="Atypical_kinase_ADCK"/>
</dbReference>
<dbReference type="OrthoDB" id="201153at2759"/>
<keyword evidence="4" id="KW-0067">ATP-binding</keyword>
<dbReference type="GO" id="GO:0006744">
    <property type="term" value="P:ubiquinone biosynthetic process"/>
    <property type="evidence" value="ECO:0007669"/>
    <property type="project" value="TreeGrafter"/>
</dbReference>
<dbReference type="AlphaFoldDB" id="A0A5J5F470"/>
<dbReference type="InterPro" id="IPR004147">
    <property type="entry name" value="ABC1_dom"/>
</dbReference>
<name>A0A5J5F470_9PEZI</name>
<dbReference type="InParanoid" id="A0A5J5F470"/>
<sequence>MSSRRLLDLFALANASATIARKHFLIRSHQLGHYAATSSILKARVQPARSDVAAPPQKEGVAQDHHYEPGEATTTSRGEIPIHPTAETPVGEVKRKEGITQDRHFFPGEGTTAATTTATDAKQLQHKYERTIPPETAAPPVLPETHADVVDQEAVPAEKLSGGANSDRFYLRHAKTSDVASNLPRVKIPHKIVGEQPGGFPGVNNEEFTRMSVPSKEETTAAEDRKMEELGAQVFQSRRARGLFGVKPKLQGMNGPASKYRAAAENERAQLEQMARVERHLRAITEEAEKNAEEEKEKEIEQAVVDEARREELKVADAEIKDIAAEISHGVREYEKADPVFFCHVQQPPEPSFKMNASRVPSSRFGRLLHYGGLAAGMAWGAASESVRRVAGGAQGAATSVMFSESNIERLVKKLSRMRGAALKLGQMMSFQDNLLPAPIQEVLARVQDSADYMPASQRDQVLAANLGPSWRELFSEFSEVPMAAASIGQVHAARLASNGIPVAVKIQYPGVADSISSDLNNLSVLLTASKLLPKGLYLEKTIANARLELGWECDYVREAECAKRFAEILEGEKDVFSVPRIFESACGPQVLTMELMNGVAVTKAMKTLSQEERDFIGTQILGLCFREVARYRFMQTDPNWTNFLWNAAEKKIELLDFGASREFPEQFIRLYTAVLHAAADGDREAIRDISIQLGYLTGLESEAMTNAHVESILTLAEPFSNNAPEVYDFSNQTVTERVKSQIPLMLRERLAPPPEETYSLHRKLSGAFLMCARLGSRVKCREIFEDALFRENAAR</sequence>
<reference evidence="8 9" key="1">
    <citation type="submission" date="2019-09" db="EMBL/GenBank/DDBJ databases">
        <title>Draft genome of the ectomycorrhizal ascomycete Sphaerosporella brunnea.</title>
        <authorList>
            <consortium name="DOE Joint Genome Institute"/>
            <person name="Benucci G.M."/>
            <person name="Marozzi G."/>
            <person name="Antonielli L."/>
            <person name="Sanchez S."/>
            <person name="Marco P."/>
            <person name="Wang X."/>
            <person name="Falini L.B."/>
            <person name="Barry K."/>
            <person name="Haridas S."/>
            <person name="Lipzen A."/>
            <person name="Labutti K."/>
            <person name="Grigoriev I.V."/>
            <person name="Murat C."/>
            <person name="Martin F."/>
            <person name="Albertini E."/>
            <person name="Donnini D."/>
            <person name="Bonito G."/>
        </authorList>
    </citation>
    <scope>NUCLEOTIDE SEQUENCE [LARGE SCALE GENOMIC DNA]</scope>
    <source>
        <strain evidence="8 9">Sb_GMNB300</strain>
    </source>
</reference>
<dbReference type="GO" id="GO:0005524">
    <property type="term" value="F:ATP binding"/>
    <property type="evidence" value="ECO:0007669"/>
    <property type="project" value="UniProtKB-KW"/>
</dbReference>
<comment type="caution">
    <text evidence="8">The sequence shown here is derived from an EMBL/GenBank/DDBJ whole genome shotgun (WGS) entry which is preliminary data.</text>
</comment>
<dbReference type="InterPro" id="IPR034646">
    <property type="entry name" value="ADCK3_dom"/>
</dbReference>
<dbReference type="PANTHER" id="PTHR43851">
    <property type="match status" value="1"/>
</dbReference>
<dbReference type="GO" id="GO:0016740">
    <property type="term" value="F:transferase activity"/>
    <property type="evidence" value="ECO:0007669"/>
    <property type="project" value="UniProtKB-KW"/>
</dbReference>
<evidence type="ECO:0000256" key="1">
    <source>
        <dbReference type="ARBA" id="ARBA00009670"/>
    </source>
</evidence>
<dbReference type="SUPFAM" id="SSF56112">
    <property type="entry name" value="Protein kinase-like (PK-like)"/>
    <property type="match status" value="1"/>
</dbReference>
<evidence type="ECO:0000256" key="2">
    <source>
        <dbReference type="ARBA" id="ARBA00022679"/>
    </source>
</evidence>
<keyword evidence="2" id="KW-0808">Transferase</keyword>
<dbReference type="Proteomes" id="UP000326924">
    <property type="component" value="Unassembled WGS sequence"/>
</dbReference>
<keyword evidence="5" id="KW-0175">Coiled coil</keyword>
<keyword evidence="9" id="KW-1185">Reference proteome</keyword>
<protein>
    <submittedName>
        <fullName evidence="8">ABC1 family-domain-containing protein</fullName>
    </submittedName>
</protein>
<organism evidence="8 9">
    <name type="scientific">Sphaerosporella brunnea</name>
    <dbReference type="NCBI Taxonomy" id="1250544"/>
    <lineage>
        <taxon>Eukaryota</taxon>
        <taxon>Fungi</taxon>
        <taxon>Dikarya</taxon>
        <taxon>Ascomycota</taxon>
        <taxon>Pezizomycotina</taxon>
        <taxon>Pezizomycetes</taxon>
        <taxon>Pezizales</taxon>
        <taxon>Pyronemataceae</taxon>
        <taxon>Sphaerosporella</taxon>
    </lineage>
</organism>
<evidence type="ECO:0000256" key="6">
    <source>
        <dbReference type="SAM" id="MobiDB-lite"/>
    </source>
</evidence>
<comment type="similarity">
    <text evidence="1">Belongs to the protein kinase superfamily. ADCK protein kinase family.</text>
</comment>
<evidence type="ECO:0000256" key="5">
    <source>
        <dbReference type="SAM" id="Coils"/>
    </source>
</evidence>
<dbReference type="CDD" id="cd13970">
    <property type="entry name" value="ABC1_ADCK3"/>
    <property type="match status" value="1"/>
</dbReference>
<dbReference type="EMBL" id="VXIS01000041">
    <property type="protein sequence ID" value="KAA8910898.1"/>
    <property type="molecule type" value="Genomic_DNA"/>
</dbReference>
<proteinExistence type="inferred from homology"/>
<feature type="coiled-coil region" evidence="5">
    <location>
        <begin position="261"/>
        <end position="311"/>
    </location>
</feature>
<dbReference type="Pfam" id="PF03109">
    <property type="entry name" value="ABC1"/>
    <property type="match status" value="1"/>
</dbReference>
<keyword evidence="3" id="KW-0547">Nucleotide-binding</keyword>
<evidence type="ECO:0000256" key="4">
    <source>
        <dbReference type="ARBA" id="ARBA00022840"/>
    </source>
</evidence>
<dbReference type="InterPro" id="IPR011009">
    <property type="entry name" value="Kinase-like_dom_sf"/>
</dbReference>
<evidence type="ECO:0000313" key="9">
    <source>
        <dbReference type="Proteomes" id="UP000326924"/>
    </source>
</evidence>
<accession>A0A5J5F470</accession>
<feature type="region of interest" description="Disordered" evidence="6">
    <location>
        <begin position="49"/>
        <end position="86"/>
    </location>
</feature>
<feature type="domain" description="ABC1 atypical kinase-like" evidence="7">
    <location>
        <begin position="446"/>
        <end position="689"/>
    </location>
</feature>
<evidence type="ECO:0000313" key="8">
    <source>
        <dbReference type="EMBL" id="KAA8910898.1"/>
    </source>
</evidence>
<evidence type="ECO:0000259" key="7">
    <source>
        <dbReference type="Pfam" id="PF03109"/>
    </source>
</evidence>